<dbReference type="PANTHER" id="PTHR30086">
    <property type="entry name" value="ARGININE EXPORTER PROTEIN ARGO"/>
    <property type="match status" value="1"/>
</dbReference>
<keyword evidence="8" id="KW-1185">Reference proteome</keyword>
<evidence type="ECO:0000256" key="2">
    <source>
        <dbReference type="ARBA" id="ARBA00022475"/>
    </source>
</evidence>
<evidence type="ECO:0000256" key="3">
    <source>
        <dbReference type="ARBA" id="ARBA00022692"/>
    </source>
</evidence>
<dbReference type="GO" id="GO:0015171">
    <property type="term" value="F:amino acid transmembrane transporter activity"/>
    <property type="evidence" value="ECO:0007669"/>
    <property type="project" value="TreeGrafter"/>
</dbReference>
<name>A0A3G9GLL2_9NEIS</name>
<evidence type="ECO:0000313" key="7">
    <source>
        <dbReference type="EMBL" id="BBF87429.1"/>
    </source>
</evidence>
<accession>A0A3G9GLL2</accession>
<dbReference type="AlphaFoldDB" id="A0A3G9GLL2"/>
<keyword evidence="3 6" id="KW-0812">Transmembrane</keyword>
<keyword evidence="2" id="KW-1003">Cell membrane</keyword>
<dbReference type="OrthoDB" id="5638726at2"/>
<dbReference type="RefSeq" id="WP_089082334.1">
    <property type="nucleotide sequence ID" value="NZ_AP018823.1"/>
</dbReference>
<dbReference type="Pfam" id="PF01810">
    <property type="entry name" value="LysE"/>
    <property type="match status" value="1"/>
</dbReference>
<proteinExistence type="predicted"/>
<reference evidence="8" key="3">
    <citation type="journal article" date="2017" name="Plant Physiol. Biochem.">
        <title>Differential oxidative and antioxidative response of duckweed Lemna minor toward plant growth promoting/inhibiting bacteria.</title>
        <authorList>
            <person name="Ishizawa H."/>
            <person name="Kuroda M."/>
            <person name="Morikawa M."/>
            <person name="Ike M."/>
        </authorList>
    </citation>
    <scope>NUCLEOTIDE SEQUENCE [LARGE SCALE GENOMIC DNA]</scope>
    <source>
        <strain evidence="8">H3</strain>
    </source>
</reference>
<dbReference type="GO" id="GO:0005886">
    <property type="term" value="C:plasma membrane"/>
    <property type="evidence" value="ECO:0007669"/>
    <property type="project" value="UniProtKB-SubCell"/>
</dbReference>
<comment type="subcellular location">
    <subcellularLocation>
        <location evidence="1">Cell membrane</location>
        <topology evidence="1">Multi-pass membrane protein</topology>
    </subcellularLocation>
</comment>
<evidence type="ECO:0000256" key="5">
    <source>
        <dbReference type="ARBA" id="ARBA00023136"/>
    </source>
</evidence>
<feature type="transmembrane region" description="Helical" evidence="6">
    <location>
        <begin position="41"/>
        <end position="66"/>
    </location>
</feature>
<feature type="transmembrane region" description="Helical" evidence="6">
    <location>
        <begin position="6"/>
        <end position="29"/>
    </location>
</feature>
<reference evidence="8" key="1">
    <citation type="journal article" date="2017" name="Biotechnol. Biofuels">
        <title>Evaluation of environmental bacterial communities as a factor affecting the growth of duckweed Lemna minor.</title>
        <authorList>
            <person name="Ishizawa H."/>
            <person name="Kuroda M."/>
            <person name="Morikawa M."/>
            <person name="Ike M."/>
        </authorList>
    </citation>
    <scope>NUCLEOTIDE SEQUENCE [LARGE SCALE GENOMIC DNA]</scope>
    <source>
        <strain evidence="8">H3</strain>
    </source>
</reference>
<dbReference type="EMBL" id="AP018823">
    <property type="protein sequence ID" value="BBF87429.1"/>
    <property type="molecule type" value="Genomic_DNA"/>
</dbReference>
<evidence type="ECO:0000313" key="8">
    <source>
        <dbReference type="Proteomes" id="UP000198290"/>
    </source>
</evidence>
<dbReference type="InterPro" id="IPR001123">
    <property type="entry name" value="LeuE-type"/>
</dbReference>
<dbReference type="Proteomes" id="UP000198290">
    <property type="component" value="Chromosome"/>
</dbReference>
<evidence type="ECO:0000256" key="4">
    <source>
        <dbReference type="ARBA" id="ARBA00022989"/>
    </source>
</evidence>
<dbReference type="KEGG" id="amah:DLM_3850"/>
<sequence length="208" mass="21265">MTLLTLYGQALLVGLAIAAPVGPIGLLCIDRTLRHGPWAGLATGLGAATADGLYASLGALGLSMLINQLTALAMPLALAGGGFLLWQGRAMLRAPLSEPAMARVAPASGLLTAYLSALGLTLGNPMTILSFVAIFSGLTGQASSGGHQALVMVAGIVSGSALWWCVLAFGLGSVLRRVGPRGRQWLDRGCGALLLGMGGWMCWQALQR</sequence>
<dbReference type="PANTHER" id="PTHR30086:SF20">
    <property type="entry name" value="ARGININE EXPORTER PROTEIN ARGO-RELATED"/>
    <property type="match status" value="1"/>
</dbReference>
<gene>
    <name evidence="7" type="ORF">DLM_3850</name>
</gene>
<feature type="transmembrane region" description="Helical" evidence="6">
    <location>
        <begin position="185"/>
        <end position="206"/>
    </location>
</feature>
<feature type="transmembrane region" description="Helical" evidence="6">
    <location>
        <begin position="150"/>
        <end position="173"/>
    </location>
</feature>
<keyword evidence="5 6" id="KW-0472">Membrane</keyword>
<reference evidence="7 8" key="2">
    <citation type="journal article" date="2017" name="Genome Announc.">
        <title>Draft genome sequence of Aquitalea magnusonii strain H3, a plant growth-promoting bacterium of duckweed Lemna minor.</title>
        <authorList>
            <person name="Ishizawa H."/>
            <person name="Kuroda M."/>
            <person name="Ike M."/>
        </authorList>
    </citation>
    <scope>NUCLEOTIDE SEQUENCE [LARGE SCALE GENOMIC DNA]</scope>
    <source>
        <strain evidence="7 8">H3</strain>
    </source>
</reference>
<feature type="transmembrane region" description="Helical" evidence="6">
    <location>
        <begin position="113"/>
        <end position="138"/>
    </location>
</feature>
<organism evidence="7 8">
    <name type="scientific">Aquitalea magnusonii</name>
    <dbReference type="NCBI Taxonomy" id="332411"/>
    <lineage>
        <taxon>Bacteria</taxon>
        <taxon>Pseudomonadati</taxon>
        <taxon>Pseudomonadota</taxon>
        <taxon>Betaproteobacteria</taxon>
        <taxon>Neisseriales</taxon>
        <taxon>Chromobacteriaceae</taxon>
        <taxon>Aquitalea</taxon>
    </lineage>
</organism>
<feature type="transmembrane region" description="Helical" evidence="6">
    <location>
        <begin position="72"/>
        <end position="92"/>
    </location>
</feature>
<protein>
    <submittedName>
        <fullName evidence="7">Putative threonine efflux protein</fullName>
    </submittedName>
</protein>
<keyword evidence="4 6" id="KW-1133">Transmembrane helix</keyword>
<evidence type="ECO:0000256" key="1">
    <source>
        <dbReference type="ARBA" id="ARBA00004651"/>
    </source>
</evidence>
<evidence type="ECO:0000256" key="6">
    <source>
        <dbReference type="SAM" id="Phobius"/>
    </source>
</evidence>